<gene>
    <name evidence="1" type="ORF">HPB50_027059</name>
</gene>
<sequence length="140" mass="15470">MSQSRRCRSEIDANIGVKRHVSSLIRCADWNDHISIRQEDAACLPMQCDKRNAQSFRGVEIGSPITAPWPPEPSQRQAQSEAVSRSTASSRQLLHWEKSVRGPSVQRNGVSTNKTPRQDAPGYEKRPQTSLAAAVFGTAT</sequence>
<reference evidence="1" key="1">
    <citation type="submission" date="2020-05" db="EMBL/GenBank/DDBJ databases">
        <title>Large-scale comparative analyses of tick genomes elucidate their genetic diversity and vector capacities.</title>
        <authorList>
            <person name="Jia N."/>
            <person name="Wang J."/>
            <person name="Shi W."/>
            <person name="Du L."/>
            <person name="Sun Y."/>
            <person name="Zhan W."/>
            <person name="Jiang J."/>
            <person name="Wang Q."/>
            <person name="Zhang B."/>
            <person name="Ji P."/>
            <person name="Sakyi L.B."/>
            <person name="Cui X."/>
            <person name="Yuan T."/>
            <person name="Jiang B."/>
            <person name="Yang W."/>
            <person name="Lam T.T.-Y."/>
            <person name="Chang Q."/>
            <person name="Ding S."/>
            <person name="Wang X."/>
            <person name="Zhu J."/>
            <person name="Ruan X."/>
            <person name="Zhao L."/>
            <person name="Wei J."/>
            <person name="Que T."/>
            <person name="Du C."/>
            <person name="Cheng J."/>
            <person name="Dai P."/>
            <person name="Han X."/>
            <person name="Huang E."/>
            <person name="Gao Y."/>
            <person name="Liu J."/>
            <person name="Shao H."/>
            <person name="Ye R."/>
            <person name="Li L."/>
            <person name="Wei W."/>
            <person name="Wang X."/>
            <person name="Wang C."/>
            <person name="Yang T."/>
            <person name="Huo Q."/>
            <person name="Li W."/>
            <person name="Guo W."/>
            <person name="Chen H."/>
            <person name="Zhou L."/>
            <person name="Ni X."/>
            <person name="Tian J."/>
            <person name="Zhou Y."/>
            <person name="Sheng Y."/>
            <person name="Liu T."/>
            <person name="Pan Y."/>
            <person name="Xia L."/>
            <person name="Li J."/>
            <person name="Zhao F."/>
            <person name="Cao W."/>
        </authorList>
    </citation>
    <scope>NUCLEOTIDE SEQUENCE</scope>
    <source>
        <strain evidence="1">Hyas-2018</strain>
    </source>
</reference>
<protein>
    <submittedName>
        <fullName evidence="1">Uncharacterized protein</fullName>
    </submittedName>
</protein>
<accession>A0ACB7RQT2</accession>
<proteinExistence type="predicted"/>
<dbReference type="Proteomes" id="UP000821845">
    <property type="component" value="Chromosome 8"/>
</dbReference>
<evidence type="ECO:0000313" key="2">
    <source>
        <dbReference type="Proteomes" id="UP000821845"/>
    </source>
</evidence>
<organism evidence="1 2">
    <name type="scientific">Hyalomma asiaticum</name>
    <name type="common">Tick</name>
    <dbReference type="NCBI Taxonomy" id="266040"/>
    <lineage>
        <taxon>Eukaryota</taxon>
        <taxon>Metazoa</taxon>
        <taxon>Ecdysozoa</taxon>
        <taxon>Arthropoda</taxon>
        <taxon>Chelicerata</taxon>
        <taxon>Arachnida</taxon>
        <taxon>Acari</taxon>
        <taxon>Parasitiformes</taxon>
        <taxon>Ixodida</taxon>
        <taxon>Ixodoidea</taxon>
        <taxon>Ixodidae</taxon>
        <taxon>Hyalomminae</taxon>
        <taxon>Hyalomma</taxon>
    </lineage>
</organism>
<evidence type="ECO:0000313" key="1">
    <source>
        <dbReference type="EMBL" id="KAH6924988.1"/>
    </source>
</evidence>
<keyword evidence="2" id="KW-1185">Reference proteome</keyword>
<name>A0ACB7RQT2_HYAAI</name>
<dbReference type="EMBL" id="CM023488">
    <property type="protein sequence ID" value="KAH6924988.1"/>
    <property type="molecule type" value="Genomic_DNA"/>
</dbReference>
<comment type="caution">
    <text evidence="1">The sequence shown here is derived from an EMBL/GenBank/DDBJ whole genome shotgun (WGS) entry which is preliminary data.</text>
</comment>